<dbReference type="PANTHER" id="PTHR43876:SF8">
    <property type="entry name" value="2-OCTAPRENYL-6-METHOXYPHENOL HYDROXYLASE"/>
    <property type="match status" value="1"/>
</dbReference>
<dbReference type="InterPro" id="IPR002938">
    <property type="entry name" value="FAD-bd"/>
</dbReference>
<dbReference type="GO" id="GO:0008681">
    <property type="term" value="F:2-octaprenyl-6-methoxyphenol hydroxylase activity"/>
    <property type="evidence" value="ECO:0007669"/>
    <property type="project" value="TreeGrafter"/>
</dbReference>
<dbReference type="GO" id="GO:0006744">
    <property type="term" value="P:ubiquinone biosynthetic process"/>
    <property type="evidence" value="ECO:0007669"/>
    <property type="project" value="UniProtKB-UniPathway"/>
</dbReference>
<evidence type="ECO:0000256" key="7">
    <source>
        <dbReference type="ARBA" id="ARBA00023033"/>
    </source>
</evidence>
<dbReference type="InterPro" id="IPR018168">
    <property type="entry name" value="Ubi_Hdrlase_CS"/>
</dbReference>
<dbReference type="EMBL" id="QPGB01000002">
    <property type="protein sequence ID" value="RCS58393.1"/>
    <property type="molecule type" value="Genomic_DNA"/>
</dbReference>
<proteinExistence type="inferred from homology"/>
<organism evidence="9 10">
    <name type="scientific">Parvibium lacunae</name>
    <dbReference type="NCBI Taxonomy" id="1888893"/>
    <lineage>
        <taxon>Bacteria</taxon>
        <taxon>Pseudomonadati</taxon>
        <taxon>Pseudomonadota</taxon>
        <taxon>Betaproteobacteria</taxon>
        <taxon>Burkholderiales</taxon>
        <taxon>Alcaligenaceae</taxon>
        <taxon>Parvibium</taxon>
    </lineage>
</organism>
<name>A0A368L4I8_9BURK</name>
<evidence type="ECO:0000259" key="8">
    <source>
        <dbReference type="Pfam" id="PF01494"/>
    </source>
</evidence>
<feature type="domain" description="FAD-binding" evidence="8">
    <location>
        <begin position="276"/>
        <end position="389"/>
    </location>
</feature>
<evidence type="ECO:0000256" key="2">
    <source>
        <dbReference type="ARBA" id="ARBA00004749"/>
    </source>
</evidence>
<evidence type="ECO:0000256" key="5">
    <source>
        <dbReference type="ARBA" id="ARBA00022827"/>
    </source>
</evidence>
<accession>A0A368L4I8</accession>
<dbReference type="NCBIfam" id="TIGR01988">
    <property type="entry name" value="Ubi-OHases"/>
    <property type="match status" value="1"/>
</dbReference>
<dbReference type="UniPathway" id="UPA00232"/>
<gene>
    <name evidence="9" type="ORF">DU000_06135</name>
</gene>
<evidence type="ECO:0000256" key="6">
    <source>
        <dbReference type="ARBA" id="ARBA00023002"/>
    </source>
</evidence>
<dbReference type="PRINTS" id="PR00420">
    <property type="entry name" value="RNGMNOXGNASE"/>
</dbReference>
<comment type="pathway">
    <text evidence="2">Cofactor biosynthesis; ubiquinone biosynthesis.</text>
</comment>
<sequence length="465" mass="50137">MATTIPPLDGEHLTAPLSTPEVDIAIIGAGPVGSTLALLLQALLPETCRLALIDAQAPSQRQQDPRTLALAEGSRLILQQINAWPHDKVMPIRQIHISRAGRPGRTHLSANEMGVPALGYVVGYGALLEGLLRVLPPPQTWAEINATASPLSGGLYHLRPYQCRVVNEGGADQPLTLHLQIPGSEAPGHTLRTQCLIQAEGGVFSPNTPASSASRLPRISTAALSACLSKLTRGAEIADAPRQRASNQHAVLAEVVAPDLGRDDSRRWQAYERFTAEGPLALLPKRADTGDTMAHYSLVWCCLPARATQLKNMDTAAFNQALTTAFGSRLGRLTLSSTRHTYPLGVSYYPQIQQGRQIRIGNAAQTLHPVAGQGLNLGLRDALELAQALRQGWSSEPVALCAALQQLAQQRRVDRQLTLGLTTLMSELFTLPGLAQLGSHGLLLLDQWSVLRRPFAAHMMYGQRQ</sequence>
<dbReference type="PANTHER" id="PTHR43876">
    <property type="entry name" value="UBIQUINONE BIOSYNTHESIS MONOOXYGENASE COQ6, MITOCHONDRIAL"/>
    <property type="match status" value="1"/>
</dbReference>
<dbReference type="PROSITE" id="PS01304">
    <property type="entry name" value="UBIH"/>
    <property type="match status" value="1"/>
</dbReference>
<dbReference type="Gene3D" id="3.30.9.10">
    <property type="entry name" value="D-Amino Acid Oxidase, subunit A, domain 2"/>
    <property type="match status" value="1"/>
</dbReference>
<evidence type="ECO:0000256" key="3">
    <source>
        <dbReference type="ARBA" id="ARBA00005349"/>
    </source>
</evidence>
<comment type="similarity">
    <text evidence="3">Belongs to the UbiH/COQ6 family.</text>
</comment>
<keyword evidence="7" id="KW-0503">Monooxygenase</keyword>
<dbReference type="Proteomes" id="UP000252357">
    <property type="component" value="Unassembled WGS sequence"/>
</dbReference>
<keyword evidence="6" id="KW-0560">Oxidoreductase</keyword>
<keyword evidence="5" id="KW-0274">FAD</keyword>
<evidence type="ECO:0000256" key="4">
    <source>
        <dbReference type="ARBA" id="ARBA00022630"/>
    </source>
</evidence>
<evidence type="ECO:0000313" key="9">
    <source>
        <dbReference type="EMBL" id="RCS58393.1"/>
    </source>
</evidence>
<dbReference type="SUPFAM" id="SSF51905">
    <property type="entry name" value="FAD/NAD(P)-binding domain"/>
    <property type="match status" value="1"/>
</dbReference>
<dbReference type="Pfam" id="PF01494">
    <property type="entry name" value="FAD_binding_3"/>
    <property type="match status" value="1"/>
</dbReference>
<dbReference type="InterPro" id="IPR036188">
    <property type="entry name" value="FAD/NAD-bd_sf"/>
</dbReference>
<keyword evidence="4" id="KW-0285">Flavoprotein</keyword>
<dbReference type="InterPro" id="IPR051205">
    <property type="entry name" value="UbiH/COQ6_monooxygenase"/>
</dbReference>
<dbReference type="AlphaFoldDB" id="A0A368L4I8"/>
<dbReference type="Gene3D" id="3.50.50.60">
    <property type="entry name" value="FAD/NAD(P)-binding domain"/>
    <property type="match status" value="2"/>
</dbReference>
<dbReference type="InterPro" id="IPR010971">
    <property type="entry name" value="UbiH/COQ6"/>
</dbReference>
<comment type="caution">
    <text evidence="9">The sequence shown here is derived from an EMBL/GenBank/DDBJ whole genome shotgun (WGS) entry which is preliminary data.</text>
</comment>
<evidence type="ECO:0000313" key="10">
    <source>
        <dbReference type="Proteomes" id="UP000252357"/>
    </source>
</evidence>
<comment type="cofactor">
    <cofactor evidence="1">
        <name>FAD</name>
        <dbReference type="ChEBI" id="CHEBI:57692"/>
    </cofactor>
</comment>
<dbReference type="RefSeq" id="WP_114402476.1">
    <property type="nucleotide sequence ID" value="NZ_QPGB01000002.1"/>
</dbReference>
<protein>
    <submittedName>
        <fullName evidence="9">2-octaprenyl-6-methoxyphenyl hydroxylase</fullName>
    </submittedName>
</protein>
<evidence type="ECO:0000256" key="1">
    <source>
        <dbReference type="ARBA" id="ARBA00001974"/>
    </source>
</evidence>
<dbReference type="OrthoDB" id="9769565at2"/>
<keyword evidence="10" id="KW-1185">Reference proteome</keyword>
<reference evidence="9 10" key="1">
    <citation type="journal article" date="2018" name="Int. J. Syst. Evol. Microbiol.">
        <title>Parvibium lacunae gen. nov., sp. nov., a new member of the family Alcaligenaceae isolated from a freshwater pond.</title>
        <authorList>
            <person name="Chen W.M."/>
            <person name="Xie P.B."/>
            <person name="Hsu M.Y."/>
            <person name="Sheu S.Y."/>
        </authorList>
    </citation>
    <scope>NUCLEOTIDE SEQUENCE [LARGE SCALE GENOMIC DNA]</scope>
    <source>
        <strain evidence="9 10">KMB9</strain>
    </source>
</reference>
<dbReference type="GO" id="GO:0071949">
    <property type="term" value="F:FAD binding"/>
    <property type="evidence" value="ECO:0007669"/>
    <property type="project" value="InterPro"/>
</dbReference>